<protein>
    <recommendedName>
        <fullName evidence="1">CYTH domain-containing protein</fullName>
    </recommendedName>
</protein>
<dbReference type="InterPro" id="IPR023577">
    <property type="entry name" value="CYTH_domain"/>
</dbReference>
<dbReference type="SUPFAM" id="SSF55154">
    <property type="entry name" value="CYTH-like phosphatases"/>
    <property type="match status" value="1"/>
</dbReference>
<evidence type="ECO:0000259" key="1">
    <source>
        <dbReference type="PROSITE" id="PS51707"/>
    </source>
</evidence>
<dbReference type="AlphaFoldDB" id="A0AAV2IJZ9"/>
<dbReference type="CDD" id="cd07890">
    <property type="entry name" value="CYTH-like_AC_IV-like"/>
    <property type="match status" value="1"/>
</dbReference>
<accession>A0AAV2IJZ9</accession>
<keyword evidence="3" id="KW-1185">Reference proteome</keyword>
<dbReference type="PANTHER" id="PTHR21028:SF2">
    <property type="entry name" value="CYTH DOMAIN-CONTAINING PROTEIN"/>
    <property type="match status" value="1"/>
</dbReference>
<dbReference type="InterPro" id="IPR033469">
    <property type="entry name" value="CYTH-like_dom_sf"/>
</dbReference>
<dbReference type="Proteomes" id="UP001497497">
    <property type="component" value="Unassembled WGS sequence"/>
</dbReference>
<evidence type="ECO:0000313" key="3">
    <source>
        <dbReference type="Proteomes" id="UP001497497"/>
    </source>
</evidence>
<dbReference type="Gene3D" id="2.40.320.10">
    <property type="entry name" value="Hypothetical Protein Pfu-838710-001"/>
    <property type="match status" value="1"/>
</dbReference>
<sequence length="192" mass="21737">MKYSPLRTRNTEQRTMPRNVEIKARVSDLDSLKKRAQILSDKVGTLIEQEDTFFHVEHGRLKLRSIKGACGVLIQYDRPDQQGPKLSSYNMVEVDDVDNMKTVLSAALGIMGTVRKTRLLVMLGQTRIHLDDVEGLGHFMELEVILEDGQTTEYGQHIAEGVMEALEISQADLLDCAYMDMILKTKDNITKL</sequence>
<dbReference type="PANTHER" id="PTHR21028">
    <property type="entry name" value="SI:CH211-156B7.4"/>
    <property type="match status" value="1"/>
</dbReference>
<feature type="domain" description="CYTH" evidence="1">
    <location>
        <begin position="17"/>
        <end position="184"/>
    </location>
</feature>
<gene>
    <name evidence="2" type="ORF">GSLYS_00019459001</name>
</gene>
<comment type="caution">
    <text evidence="2">The sequence shown here is derived from an EMBL/GenBank/DDBJ whole genome shotgun (WGS) entry which is preliminary data.</text>
</comment>
<organism evidence="2 3">
    <name type="scientific">Lymnaea stagnalis</name>
    <name type="common">Great pond snail</name>
    <name type="synonym">Helix stagnalis</name>
    <dbReference type="NCBI Taxonomy" id="6523"/>
    <lineage>
        <taxon>Eukaryota</taxon>
        <taxon>Metazoa</taxon>
        <taxon>Spiralia</taxon>
        <taxon>Lophotrochozoa</taxon>
        <taxon>Mollusca</taxon>
        <taxon>Gastropoda</taxon>
        <taxon>Heterobranchia</taxon>
        <taxon>Euthyneura</taxon>
        <taxon>Panpulmonata</taxon>
        <taxon>Hygrophila</taxon>
        <taxon>Lymnaeoidea</taxon>
        <taxon>Lymnaeidae</taxon>
        <taxon>Lymnaea</taxon>
    </lineage>
</organism>
<dbReference type="PROSITE" id="PS51707">
    <property type="entry name" value="CYTH"/>
    <property type="match status" value="1"/>
</dbReference>
<dbReference type="Pfam" id="PF01928">
    <property type="entry name" value="CYTH"/>
    <property type="match status" value="1"/>
</dbReference>
<proteinExistence type="predicted"/>
<dbReference type="EMBL" id="CAXITT010000768">
    <property type="protein sequence ID" value="CAL1546082.1"/>
    <property type="molecule type" value="Genomic_DNA"/>
</dbReference>
<dbReference type="SMART" id="SM01118">
    <property type="entry name" value="CYTH"/>
    <property type="match status" value="1"/>
</dbReference>
<reference evidence="2 3" key="1">
    <citation type="submission" date="2024-04" db="EMBL/GenBank/DDBJ databases">
        <authorList>
            <consortium name="Genoscope - CEA"/>
            <person name="William W."/>
        </authorList>
    </citation>
    <scope>NUCLEOTIDE SEQUENCE [LARGE SCALE GENOMIC DNA]</scope>
</reference>
<dbReference type="GO" id="GO:0016462">
    <property type="term" value="F:pyrophosphatase activity"/>
    <property type="evidence" value="ECO:0007669"/>
    <property type="project" value="UniProtKB-ARBA"/>
</dbReference>
<evidence type="ECO:0000313" key="2">
    <source>
        <dbReference type="EMBL" id="CAL1546082.1"/>
    </source>
</evidence>
<dbReference type="InterPro" id="IPR008173">
    <property type="entry name" value="Adenylyl_cyclase_CyaB"/>
</dbReference>
<name>A0AAV2IJZ9_LYMST</name>